<dbReference type="Proteomes" id="UP000638648">
    <property type="component" value="Unassembled WGS sequence"/>
</dbReference>
<keyword evidence="3" id="KW-1185">Reference proteome</keyword>
<gene>
    <name evidence="2" type="ORF">HEB94_007562</name>
</gene>
<dbReference type="InterPro" id="IPR029063">
    <property type="entry name" value="SAM-dependent_MTases_sf"/>
</dbReference>
<name>A0A927RD77_9ACTN</name>
<sequence length="263" mass="27640">MWAGRADAYARSFAKLCAHPAGALLDAAGVAPEVDAGTRVLDVGTGTGTVAGLAVARGARVTAVDADPSMLDLARGNAPGADLHLGTLPDLAFAAGAFDATVANFVVNHVGDPRAAVTELRRVTRSGGRVAVTIWPHPASPLHQLWGRVLEAAGAERPATMPSLHPELDFERNSDGLSSLLRESGLADVTCRRLEWSHRADPEDWWSGPANGVASVGLVVASQTPEMIVRLRQHYDRLIVDYRDEDGLLSLPTAALLAVGRVA</sequence>
<dbReference type="CDD" id="cd02440">
    <property type="entry name" value="AdoMet_MTases"/>
    <property type="match status" value="1"/>
</dbReference>
<feature type="domain" description="Methyltransferase type 11" evidence="1">
    <location>
        <begin position="41"/>
        <end position="131"/>
    </location>
</feature>
<keyword evidence="2" id="KW-0489">Methyltransferase</keyword>
<dbReference type="GO" id="GO:0008757">
    <property type="term" value="F:S-adenosylmethionine-dependent methyltransferase activity"/>
    <property type="evidence" value="ECO:0007669"/>
    <property type="project" value="InterPro"/>
</dbReference>
<dbReference type="InterPro" id="IPR013216">
    <property type="entry name" value="Methyltransf_11"/>
</dbReference>
<dbReference type="SUPFAM" id="SSF53335">
    <property type="entry name" value="S-adenosyl-L-methionine-dependent methyltransferases"/>
    <property type="match status" value="1"/>
</dbReference>
<protein>
    <submittedName>
        <fullName evidence="2">SAM-dependent methyltransferase</fullName>
    </submittedName>
</protein>
<organism evidence="2 3">
    <name type="scientific">Actinopolymorpha pittospori</name>
    <dbReference type="NCBI Taxonomy" id="648752"/>
    <lineage>
        <taxon>Bacteria</taxon>
        <taxon>Bacillati</taxon>
        <taxon>Actinomycetota</taxon>
        <taxon>Actinomycetes</taxon>
        <taxon>Propionibacteriales</taxon>
        <taxon>Actinopolymorphaceae</taxon>
        <taxon>Actinopolymorpha</taxon>
    </lineage>
</organism>
<evidence type="ECO:0000259" key="1">
    <source>
        <dbReference type="Pfam" id="PF08241"/>
    </source>
</evidence>
<accession>A0A927RD77</accession>
<proteinExistence type="predicted"/>
<dbReference type="Gene3D" id="3.40.50.150">
    <property type="entry name" value="Vaccinia Virus protein VP39"/>
    <property type="match status" value="1"/>
</dbReference>
<dbReference type="GO" id="GO:0032259">
    <property type="term" value="P:methylation"/>
    <property type="evidence" value="ECO:0007669"/>
    <property type="project" value="UniProtKB-KW"/>
</dbReference>
<comment type="caution">
    <text evidence="2">The sequence shown here is derived from an EMBL/GenBank/DDBJ whole genome shotgun (WGS) entry which is preliminary data.</text>
</comment>
<keyword evidence="2" id="KW-0808">Transferase</keyword>
<evidence type="ECO:0000313" key="2">
    <source>
        <dbReference type="EMBL" id="MBE1610714.1"/>
    </source>
</evidence>
<dbReference type="AlphaFoldDB" id="A0A927RD77"/>
<dbReference type="PANTHER" id="PTHR43464">
    <property type="entry name" value="METHYLTRANSFERASE"/>
    <property type="match status" value="1"/>
</dbReference>
<evidence type="ECO:0000313" key="3">
    <source>
        <dbReference type="Proteomes" id="UP000638648"/>
    </source>
</evidence>
<dbReference type="Pfam" id="PF08241">
    <property type="entry name" value="Methyltransf_11"/>
    <property type="match status" value="1"/>
</dbReference>
<reference evidence="2" key="1">
    <citation type="submission" date="2020-10" db="EMBL/GenBank/DDBJ databases">
        <title>Sequencing the genomes of 1000 actinobacteria strains.</title>
        <authorList>
            <person name="Klenk H.-P."/>
        </authorList>
    </citation>
    <scope>NUCLEOTIDE SEQUENCE</scope>
    <source>
        <strain evidence="2">DSM 45354</strain>
    </source>
</reference>
<dbReference type="EMBL" id="JADBEM010000001">
    <property type="protein sequence ID" value="MBE1610714.1"/>
    <property type="molecule type" value="Genomic_DNA"/>
</dbReference>
<dbReference type="RefSeq" id="WP_192754041.1">
    <property type="nucleotide sequence ID" value="NZ_BAABJL010000095.1"/>
</dbReference>